<gene>
    <name evidence="5" type="ORF">TSUD_56670</name>
</gene>
<dbReference type="CDD" id="cd00590">
    <property type="entry name" value="RRM_SF"/>
    <property type="match status" value="1"/>
</dbReference>
<dbReference type="EMBL" id="DF973604">
    <property type="protein sequence ID" value="GAU35790.1"/>
    <property type="molecule type" value="Genomic_DNA"/>
</dbReference>
<dbReference type="SUPFAM" id="SSF54928">
    <property type="entry name" value="RNA-binding domain, RBD"/>
    <property type="match status" value="1"/>
</dbReference>
<name>A0A2Z6NHB8_TRISU</name>
<evidence type="ECO:0000259" key="4">
    <source>
        <dbReference type="PROSITE" id="PS50878"/>
    </source>
</evidence>
<sequence>MRVREVERTAPVFFSGREVYTGGVGGGGGDQGWVSEKGWEDGEWTVVQRRRRKERRQADRGFDGERRHRHHRSRSTSTLRLSFLHDCHNHDGFHHHHNARSHSRRTMMPGGFRQRELGLRQPREFHEKNFSSSGFVKNTSSSSAMLQVFGGLDSLGSVSKRYVSFYFTNFPAQLSRFYLRKGFEVCGMLEDVYVAKKLNKFGAPYGFVKFSNVRDVNKLSKALNAVYFGHFRVRARVARFDRNVATEERSSGRVKVGHKVRCIGPEEVANLVEEGKASVVPAKGGTGTTEDVCVGDIVVRIGTPQEPTARKDAQVQEAGLILRKPSASSGVVKEKDDRILMRNFRTMPDDVLWAQNGLVATVINGEAVPVVQNRITDAGFHDLLIIPMRAEKVFIRSTAGADVLTIVNSAKDFFTLVFSNWTRWGKEVATYRRGAWVRLYGIPIHAWNVNFFKLCVFYCGRFLRADSVSADRDRLDFARVLIATPDLEIINREESESEASHTDNDMEHIDPDIRRDVDMVVGKLVDELAEEDDPVLQENHAEHITPGFLLSEDWCLTWPYCKHEARMRGASLKEWHMTHTKNLPSRIDSLKVRQSCLDQKGEEDVLSEAELEELHGVTSDIHIISLLHASICWQQSRSLWLKEGDSNSKYFHSVLASRRRGNAISSIVADGVPLEGVSSVRQAVVSHFAAHFKTSNVVRPRVDDLLFNTLNQVECSSLIKPFTRDEGEVMRFIVEFHRNGKLTKGLNSTFIALIPKVDSPQRLNDFRPISLVGCLYKILAKVLANRLRQVIGSVISESQTTFVKDRQILDGILIANELVDEARRSKKELMLFKVDFEKAYDSVDWGYLDAVMGRMSFPNLWRKWIKECVCTATASVLVNGSPMDEFPLERGLRQGDPLSPFLFLLAAEGLNVLMKTMVECNLFSGYSVGDGASTSISHLQFADDTLFMLVGVNIPESWLGEAASALRCRVGKIPFIYLGLPVGGDPRRLGFWEPVLARLKNRLSGWKSRFLSFGGRLVLLKSVLTSLPVYALSFFKAPSGKWCWRMLVDREGLWYRVLVARYGVERGRLRDGGRRGSSWWREIARIRYIGGGTGGAWFGECIAKKVGDGKDTLFWSDPWVEGLPLCERFRRLFDLAETQLCSVAEMASLGWGAGGRRGCGGDHSWLWQPDPDNGYSVRSAYYFLTSQDSVTLHSADGLIWHPQIPLKVSILAWRLLRDRLPTKANLVTRGILSSEAHFCVSGCGAVESAQHLFLSCSTFGPLWSMVALGGVALLCNSYGLLAFGLYGMSEIPDVLAAQQIHYSTCWTRSRIIPIGG</sequence>
<dbReference type="SUPFAM" id="SSF56672">
    <property type="entry name" value="DNA/RNA polymerases"/>
    <property type="match status" value="1"/>
</dbReference>
<evidence type="ECO:0008006" key="7">
    <source>
        <dbReference type="Google" id="ProtNLM"/>
    </source>
</evidence>
<protein>
    <recommendedName>
        <fullName evidence="7">Reverse transcriptase domain-containing protein</fullName>
    </recommendedName>
</protein>
<dbReference type="Proteomes" id="UP000242715">
    <property type="component" value="Unassembled WGS sequence"/>
</dbReference>
<dbReference type="PROSITE" id="PS50878">
    <property type="entry name" value="RT_POL"/>
    <property type="match status" value="1"/>
</dbReference>
<keyword evidence="1" id="KW-0694">RNA-binding</keyword>
<feature type="domain" description="RRM" evidence="3">
    <location>
        <begin position="163"/>
        <end position="240"/>
    </location>
</feature>
<feature type="compositionally biased region" description="Basic and acidic residues" evidence="2">
    <location>
        <begin position="56"/>
        <end position="66"/>
    </location>
</feature>
<dbReference type="PANTHER" id="PTHR33116">
    <property type="entry name" value="REVERSE TRANSCRIPTASE ZINC-BINDING DOMAIN-CONTAINING PROTEIN-RELATED-RELATED"/>
    <property type="match status" value="1"/>
</dbReference>
<feature type="region of interest" description="Disordered" evidence="2">
    <location>
        <begin position="50"/>
        <end position="77"/>
    </location>
</feature>
<evidence type="ECO:0000256" key="2">
    <source>
        <dbReference type="SAM" id="MobiDB-lite"/>
    </source>
</evidence>
<dbReference type="InterPro" id="IPR026960">
    <property type="entry name" value="RVT-Znf"/>
</dbReference>
<evidence type="ECO:0000313" key="6">
    <source>
        <dbReference type="Proteomes" id="UP000242715"/>
    </source>
</evidence>
<accession>A0A2Z6NHB8</accession>
<dbReference type="InterPro" id="IPR000504">
    <property type="entry name" value="RRM_dom"/>
</dbReference>
<dbReference type="Pfam" id="PF13966">
    <property type="entry name" value="zf-RVT"/>
    <property type="match status" value="1"/>
</dbReference>
<dbReference type="InterPro" id="IPR035979">
    <property type="entry name" value="RBD_domain_sf"/>
</dbReference>
<dbReference type="PANTHER" id="PTHR33116:SF78">
    <property type="entry name" value="OS12G0587133 PROTEIN"/>
    <property type="match status" value="1"/>
</dbReference>
<reference evidence="6" key="1">
    <citation type="journal article" date="2017" name="Front. Plant Sci.">
        <title>Climate Clever Clovers: New Paradigm to Reduce the Environmental Footprint of Ruminants by Breeding Low Methanogenic Forages Utilizing Haplotype Variation.</title>
        <authorList>
            <person name="Kaur P."/>
            <person name="Appels R."/>
            <person name="Bayer P.E."/>
            <person name="Keeble-Gagnere G."/>
            <person name="Wang J."/>
            <person name="Hirakawa H."/>
            <person name="Shirasawa K."/>
            <person name="Vercoe P."/>
            <person name="Stefanova K."/>
            <person name="Durmic Z."/>
            <person name="Nichols P."/>
            <person name="Revell C."/>
            <person name="Isobe S.N."/>
            <person name="Edwards D."/>
            <person name="Erskine W."/>
        </authorList>
    </citation>
    <scope>NUCLEOTIDE SEQUENCE [LARGE SCALE GENOMIC DNA]</scope>
    <source>
        <strain evidence="6">cv. Daliak</strain>
    </source>
</reference>
<dbReference type="Gene3D" id="3.30.70.330">
    <property type="match status" value="1"/>
</dbReference>
<organism evidence="5 6">
    <name type="scientific">Trifolium subterraneum</name>
    <name type="common">Subterranean clover</name>
    <dbReference type="NCBI Taxonomy" id="3900"/>
    <lineage>
        <taxon>Eukaryota</taxon>
        <taxon>Viridiplantae</taxon>
        <taxon>Streptophyta</taxon>
        <taxon>Embryophyta</taxon>
        <taxon>Tracheophyta</taxon>
        <taxon>Spermatophyta</taxon>
        <taxon>Magnoliopsida</taxon>
        <taxon>eudicotyledons</taxon>
        <taxon>Gunneridae</taxon>
        <taxon>Pentapetalae</taxon>
        <taxon>rosids</taxon>
        <taxon>fabids</taxon>
        <taxon>Fabales</taxon>
        <taxon>Fabaceae</taxon>
        <taxon>Papilionoideae</taxon>
        <taxon>50 kb inversion clade</taxon>
        <taxon>NPAAA clade</taxon>
        <taxon>Hologalegina</taxon>
        <taxon>IRL clade</taxon>
        <taxon>Trifolieae</taxon>
        <taxon>Trifolium</taxon>
    </lineage>
</organism>
<dbReference type="InterPro" id="IPR012677">
    <property type="entry name" value="Nucleotide-bd_a/b_plait_sf"/>
</dbReference>
<evidence type="ECO:0000313" key="5">
    <source>
        <dbReference type="EMBL" id="GAU35790.1"/>
    </source>
</evidence>
<dbReference type="InterPro" id="IPR000477">
    <property type="entry name" value="RT_dom"/>
</dbReference>
<dbReference type="OrthoDB" id="1932527at2759"/>
<keyword evidence="6" id="KW-1185">Reference proteome</keyword>
<proteinExistence type="predicted"/>
<evidence type="ECO:0000256" key="1">
    <source>
        <dbReference type="PROSITE-ProRule" id="PRU00176"/>
    </source>
</evidence>
<dbReference type="GO" id="GO:0003723">
    <property type="term" value="F:RNA binding"/>
    <property type="evidence" value="ECO:0007669"/>
    <property type="project" value="UniProtKB-UniRule"/>
</dbReference>
<evidence type="ECO:0000259" key="3">
    <source>
        <dbReference type="PROSITE" id="PS50102"/>
    </source>
</evidence>
<dbReference type="InterPro" id="IPR043502">
    <property type="entry name" value="DNA/RNA_pol_sf"/>
</dbReference>
<dbReference type="PROSITE" id="PS50102">
    <property type="entry name" value="RRM"/>
    <property type="match status" value="1"/>
</dbReference>
<feature type="domain" description="Reverse transcriptase" evidence="4">
    <location>
        <begin position="735"/>
        <end position="1018"/>
    </location>
</feature>
<dbReference type="CDD" id="cd01650">
    <property type="entry name" value="RT_nLTR_like"/>
    <property type="match status" value="1"/>
</dbReference>
<dbReference type="Pfam" id="PF00078">
    <property type="entry name" value="RVT_1"/>
    <property type="match status" value="1"/>
</dbReference>